<organism evidence="1 2">
    <name type="scientific">Asticcacaulis biprosthecium C19</name>
    <dbReference type="NCBI Taxonomy" id="715226"/>
    <lineage>
        <taxon>Bacteria</taxon>
        <taxon>Pseudomonadati</taxon>
        <taxon>Pseudomonadota</taxon>
        <taxon>Alphaproteobacteria</taxon>
        <taxon>Caulobacterales</taxon>
        <taxon>Caulobacteraceae</taxon>
        <taxon>Asticcacaulis</taxon>
    </lineage>
</organism>
<protein>
    <submittedName>
        <fullName evidence="1">Uncharacterized protein</fullName>
    </submittedName>
</protein>
<name>F4QTN3_9CAUL</name>
<accession>F4QTN3</accession>
<dbReference type="STRING" id="715226.ABI_45300"/>
<sequence>MFNTIEITLLYKYGTTTPSADPNERIRPNDSSDSEIHYDAVEYMITGGGRYA</sequence>
<evidence type="ECO:0000313" key="1">
    <source>
        <dbReference type="EMBL" id="EGF89183.1"/>
    </source>
</evidence>
<dbReference type="HOGENOM" id="CLU_3076313_0_0_5"/>
<gene>
    <name evidence="1" type="ORF">ABI_45300</name>
</gene>
<reference evidence="2" key="1">
    <citation type="submission" date="2011-03" db="EMBL/GenBank/DDBJ databases">
        <title>Draft genome sequence of Brevundimonas diminuta.</title>
        <authorList>
            <person name="Brown P.J.B."/>
            <person name="Buechlein A."/>
            <person name="Hemmerich C."/>
            <person name="Brun Y.V."/>
        </authorList>
    </citation>
    <scope>NUCLEOTIDE SEQUENCE [LARGE SCALE GENOMIC DNA]</scope>
    <source>
        <strain evidence="2">C19</strain>
    </source>
</reference>
<proteinExistence type="predicted"/>
<dbReference type="EMBL" id="GL883081">
    <property type="protein sequence ID" value="EGF89183.1"/>
    <property type="molecule type" value="Genomic_DNA"/>
</dbReference>
<evidence type="ECO:0000313" key="2">
    <source>
        <dbReference type="Proteomes" id="UP000006512"/>
    </source>
</evidence>
<dbReference type="AlphaFoldDB" id="F4QTN3"/>
<keyword evidence="2" id="KW-1185">Reference proteome</keyword>
<dbReference type="Proteomes" id="UP000006512">
    <property type="component" value="Unassembled WGS sequence"/>
</dbReference>